<evidence type="ECO:0000256" key="1">
    <source>
        <dbReference type="SAM" id="MobiDB-lite"/>
    </source>
</evidence>
<dbReference type="AlphaFoldDB" id="A0A383V6Q5"/>
<evidence type="ECO:0000313" key="4">
    <source>
        <dbReference type="EMBL" id="SZX61287.1"/>
    </source>
</evidence>
<evidence type="ECO:0000259" key="3">
    <source>
        <dbReference type="Pfam" id="PF25483"/>
    </source>
</evidence>
<dbReference type="Pfam" id="PF25483">
    <property type="entry name" value="DUF7906"/>
    <property type="match status" value="1"/>
</dbReference>
<feature type="region of interest" description="Disordered" evidence="1">
    <location>
        <begin position="11"/>
        <end position="35"/>
    </location>
</feature>
<dbReference type="InterPro" id="IPR057228">
    <property type="entry name" value="DUF7906"/>
</dbReference>
<name>A0A383V6Q5_TETOB</name>
<dbReference type="STRING" id="3088.A0A383V6Q5"/>
<proteinExistence type="predicted"/>
<keyword evidence="5" id="KW-1185">Reference proteome</keyword>
<dbReference type="Proteomes" id="UP000256970">
    <property type="component" value="Unassembled WGS sequence"/>
</dbReference>
<feature type="domain" description="DUF7906" evidence="3">
    <location>
        <begin position="381"/>
        <end position="435"/>
    </location>
</feature>
<evidence type="ECO:0000313" key="5">
    <source>
        <dbReference type="Proteomes" id="UP000256970"/>
    </source>
</evidence>
<keyword evidence="2" id="KW-1133">Transmembrane helix</keyword>
<dbReference type="EMBL" id="FNXT01000133">
    <property type="protein sequence ID" value="SZX61287.1"/>
    <property type="molecule type" value="Genomic_DNA"/>
</dbReference>
<sequence length="1024" mass="112879">MLVLLLVPAQAGKPRDESKGKWRRPPPPPPGGNGVHLFAGAGEDALSWDSDELNRIQNLHLRAFDSLEDYLHSANLAAYLGLHPVDGLHMSVPLNLVFIGFQSDGNAKVDVSSDELVSWFSHVDHVLPHTRVALSELSCSLDGHCAGTAELESVAPSPLPSFVHLNMSCNVVVIQKGDVLSTFERAIAAFSRPMDPDYVEGDQQVDALKLEPFVDSFIGALGLNRAYTMLVLNPKWSASLPAYGYRIGFSEYELRILNENAAMPELQLGAAVRWGAEPAPPAYPGSAHSGWPLSIKKYQVSDLQHQSYIWSRSANQYLSDLEDFNRHVLKMLGPRTKGSAALARAATLLQKRDDLSQLLASTLKLPPEHLHNPKFKATHPLEDCPTPLWVSQSRWLLMDLTARRTDWGPALGGDGVVVHTTLPDVSYAFGNAEEKRAEKRLAKGEAAEEMETRSKLHSMRNDRLAAVAQQQAHERTMPHVVHGAAPGEVPADRYDPDGNPTRHLTAEEEEDMDKRHQEVTLQAELNVYEEFATVHCAGRINPPVVCAEAEEAVLDLKHSLQQLSKHTGTNTKARLHPDHGWDIFGKETDDESTTAAYSAAKDVFFSEISAALSRGLRHVIAPPSATWHHQGYLHDTASPYAHKVHFTIYTIQDTSRKLGPWRERGVQFDLDSFKQQLARLAMPHQAFSFSTLTLNLLDDAALAAAFAVSLRTSFMQVPHAVSDPVENEALYLDSRELALRLKQRFAFNTARAAASSDPHALLDVPVFIFELDRDVPVLIDEHYNARALEDLILVVENAANQDEHPTGMMCDGILLHRPLSPLKHALSAVLQHLGGVLPPHLGYNPGRKVVQHDWLWSVGAHPLSWTSWGGQYSQMHIDALHRSYVLDAIDSSADMVNDGIMLLQENVPHVKTFAKLQATRGELQQLLQQFAQLVNVWRAMVAHGATLEYHAAAEVITTSEALGKAFYKQCEKIIAELTPQKCKVRTGGLPPLLIAAIYGTSTAAGLAVAIVLILPLFKTKAKAI</sequence>
<feature type="transmembrane region" description="Helical" evidence="2">
    <location>
        <begin position="992"/>
        <end position="1017"/>
    </location>
</feature>
<evidence type="ECO:0000256" key="2">
    <source>
        <dbReference type="SAM" id="Phobius"/>
    </source>
</evidence>
<gene>
    <name evidence="4" type="ORF">BQ4739_LOCUS1799</name>
</gene>
<feature type="region of interest" description="Disordered" evidence="1">
    <location>
        <begin position="487"/>
        <end position="512"/>
    </location>
</feature>
<dbReference type="PANTHER" id="PTHR31515">
    <property type="entry name" value="TRANSMEMBRANE PROTEIN-RELATED"/>
    <property type="match status" value="1"/>
</dbReference>
<reference evidence="4 5" key="1">
    <citation type="submission" date="2016-10" db="EMBL/GenBank/DDBJ databases">
        <authorList>
            <person name="Cai Z."/>
        </authorList>
    </citation>
    <scope>NUCLEOTIDE SEQUENCE [LARGE SCALE GENOMIC DNA]</scope>
</reference>
<accession>A0A383V6Q5</accession>
<dbReference type="PANTHER" id="PTHR31515:SF2">
    <property type="entry name" value="TRANSMEMBRANE PROTEIN"/>
    <property type="match status" value="1"/>
</dbReference>
<protein>
    <recommendedName>
        <fullName evidence="3">DUF7906 domain-containing protein</fullName>
    </recommendedName>
</protein>
<keyword evidence="2" id="KW-0472">Membrane</keyword>
<organism evidence="4 5">
    <name type="scientific">Tetradesmus obliquus</name>
    <name type="common">Green alga</name>
    <name type="synonym">Acutodesmus obliquus</name>
    <dbReference type="NCBI Taxonomy" id="3088"/>
    <lineage>
        <taxon>Eukaryota</taxon>
        <taxon>Viridiplantae</taxon>
        <taxon>Chlorophyta</taxon>
        <taxon>core chlorophytes</taxon>
        <taxon>Chlorophyceae</taxon>
        <taxon>CS clade</taxon>
        <taxon>Sphaeropleales</taxon>
        <taxon>Scenedesmaceae</taxon>
        <taxon>Tetradesmus</taxon>
    </lineage>
</organism>
<keyword evidence="2" id="KW-0812">Transmembrane</keyword>